<proteinExistence type="predicted"/>
<protein>
    <recommendedName>
        <fullName evidence="6">C2H2-type domain-containing protein</fullName>
    </recommendedName>
</protein>
<dbReference type="AlphaFoldDB" id="A0AAN9THM1"/>
<dbReference type="Gene3D" id="3.30.160.60">
    <property type="entry name" value="Classic Zinc Finger"/>
    <property type="match status" value="2"/>
</dbReference>
<feature type="domain" description="C2H2-type" evidence="6">
    <location>
        <begin position="133"/>
        <end position="161"/>
    </location>
</feature>
<feature type="domain" description="C2H2-type" evidence="6">
    <location>
        <begin position="261"/>
        <end position="289"/>
    </location>
</feature>
<dbReference type="SMART" id="SM00355">
    <property type="entry name" value="ZnF_C2H2"/>
    <property type="match status" value="5"/>
</dbReference>
<keyword evidence="3 5" id="KW-0863">Zinc-finger</keyword>
<dbReference type="InterPro" id="IPR036236">
    <property type="entry name" value="Znf_C2H2_sf"/>
</dbReference>
<accession>A0AAN9THM1</accession>
<dbReference type="EMBL" id="JBBCAQ010000037">
    <property type="protein sequence ID" value="KAK7573712.1"/>
    <property type="molecule type" value="Genomic_DNA"/>
</dbReference>
<organism evidence="7 8">
    <name type="scientific">Parthenolecanium corni</name>
    <dbReference type="NCBI Taxonomy" id="536013"/>
    <lineage>
        <taxon>Eukaryota</taxon>
        <taxon>Metazoa</taxon>
        <taxon>Ecdysozoa</taxon>
        <taxon>Arthropoda</taxon>
        <taxon>Hexapoda</taxon>
        <taxon>Insecta</taxon>
        <taxon>Pterygota</taxon>
        <taxon>Neoptera</taxon>
        <taxon>Paraneoptera</taxon>
        <taxon>Hemiptera</taxon>
        <taxon>Sternorrhyncha</taxon>
        <taxon>Coccoidea</taxon>
        <taxon>Coccidae</taxon>
        <taxon>Parthenolecanium</taxon>
    </lineage>
</organism>
<keyword evidence="4" id="KW-0862">Zinc</keyword>
<dbReference type="PROSITE" id="PS00028">
    <property type="entry name" value="ZINC_FINGER_C2H2_1"/>
    <property type="match status" value="1"/>
</dbReference>
<sequence length="320" mass="36214">MEFVKLGNNCNKYKSVLSFLKYTLFSHLCFFAVSTRAGSTVLVSKILNSRRAGNTVLVSKISNSRRAGNTVLVSKILNSRRAGSTVLVSKILNSRRAGSTVWVSNLDSPNSGTFLLRVFGKRKRTADAADITYPCPNMCGKSYLHKGSLTFHLKYECGKEPQFEYELKEEPPSLEPFELDLHNMVPVSERRKIRGDDIRRFACPNNCGRVYKYKGNMTVHFKLECGKEPSFMCKFCKKKFTKKGNLKTHLGKFNGGCTENYPCLNGCGRIYKHKASLWKHLTFECGQEPKFSCQFCTAKFRQKSSLMRHIGLIHKILVGA</sequence>
<keyword evidence="2" id="KW-0677">Repeat</keyword>
<evidence type="ECO:0000313" key="8">
    <source>
        <dbReference type="Proteomes" id="UP001367676"/>
    </source>
</evidence>
<dbReference type="GO" id="GO:0008270">
    <property type="term" value="F:zinc ion binding"/>
    <property type="evidence" value="ECO:0007669"/>
    <property type="project" value="UniProtKB-KW"/>
</dbReference>
<reference evidence="7 8" key="1">
    <citation type="submission" date="2024-03" db="EMBL/GenBank/DDBJ databases">
        <title>Adaptation during the transition from Ophiocordyceps entomopathogen to insect associate is accompanied by gene loss and intensified selection.</title>
        <authorList>
            <person name="Ward C.M."/>
            <person name="Onetto C.A."/>
            <person name="Borneman A.R."/>
        </authorList>
    </citation>
    <scope>NUCLEOTIDE SEQUENCE [LARGE SCALE GENOMIC DNA]</scope>
    <source>
        <strain evidence="7">AWRI1</strain>
        <tissue evidence="7">Single Adult Female</tissue>
    </source>
</reference>
<name>A0AAN9THM1_9HEMI</name>
<evidence type="ECO:0000256" key="3">
    <source>
        <dbReference type="ARBA" id="ARBA00022771"/>
    </source>
</evidence>
<dbReference type="GO" id="GO:0005634">
    <property type="term" value="C:nucleus"/>
    <property type="evidence" value="ECO:0007669"/>
    <property type="project" value="TreeGrafter"/>
</dbReference>
<dbReference type="PROSITE" id="PS50157">
    <property type="entry name" value="ZINC_FINGER_C2H2_2"/>
    <property type="match status" value="5"/>
</dbReference>
<evidence type="ECO:0000259" key="6">
    <source>
        <dbReference type="PROSITE" id="PS50157"/>
    </source>
</evidence>
<dbReference type="SUPFAM" id="SSF57667">
    <property type="entry name" value="beta-beta-alpha zinc fingers"/>
    <property type="match status" value="2"/>
</dbReference>
<evidence type="ECO:0000256" key="4">
    <source>
        <dbReference type="ARBA" id="ARBA00022833"/>
    </source>
</evidence>
<dbReference type="GO" id="GO:0000981">
    <property type="term" value="F:DNA-binding transcription factor activity, RNA polymerase II-specific"/>
    <property type="evidence" value="ECO:0007669"/>
    <property type="project" value="TreeGrafter"/>
</dbReference>
<feature type="domain" description="C2H2-type" evidence="6">
    <location>
        <begin position="291"/>
        <end position="314"/>
    </location>
</feature>
<feature type="domain" description="C2H2-type" evidence="6">
    <location>
        <begin position="231"/>
        <end position="259"/>
    </location>
</feature>
<feature type="domain" description="C2H2-type" evidence="6">
    <location>
        <begin position="201"/>
        <end position="229"/>
    </location>
</feature>
<gene>
    <name evidence="7" type="ORF">V9T40_010903</name>
</gene>
<evidence type="ECO:0000256" key="5">
    <source>
        <dbReference type="PROSITE-ProRule" id="PRU00042"/>
    </source>
</evidence>
<dbReference type="PANTHER" id="PTHR24409:SF295">
    <property type="entry name" value="AZ2-RELATED"/>
    <property type="match status" value="1"/>
</dbReference>
<comment type="caution">
    <text evidence="7">The sequence shown here is derived from an EMBL/GenBank/DDBJ whole genome shotgun (WGS) entry which is preliminary data.</text>
</comment>
<dbReference type="PANTHER" id="PTHR24409">
    <property type="entry name" value="ZINC FINGER PROTEIN 142"/>
    <property type="match status" value="1"/>
</dbReference>
<dbReference type="Pfam" id="PF00096">
    <property type="entry name" value="zf-C2H2"/>
    <property type="match status" value="2"/>
</dbReference>
<keyword evidence="8" id="KW-1185">Reference proteome</keyword>
<dbReference type="InterPro" id="IPR013087">
    <property type="entry name" value="Znf_C2H2_type"/>
</dbReference>
<evidence type="ECO:0000256" key="2">
    <source>
        <dbReference type="ARBA" id="ARBA00022737"/>
    </source>
</evidence>
<evidence type="ECO:0000256" key="1">
    <source>
        <dbReference type="ARBA" id="ARBA00022723"/>
    </source>
</evidence>
<dbReference type="GO" id="GO:0000977">
    <property type="term" value="F:RNA polymerase II transcription regulatory region sequence-specific DNA binding"/>
    <property type="evidence" value="ECO:0007669"/>
    <property type="project" value="TreeGrafter"/>
</dbReference>
<dbReference type="Proteomes" id="UP001367676">
    <property type="component" value="Unassembled WGS sequence"/>
</dbReference>
<evidence type="ECO:0000313" key="7">
    <source>
        <dbReference type="EMBL" id="KAK7573712.1"/>
    </source>
</evidence>
<keyword evidence="1" id="KW-0479">Metal-binding</keyword>